<dbReference type="NCBIfam" id="TIGR01079">
    <property type="entry name" value="rplX_bact"/>
    <property type="match status" value="1"/>
</dbReference>
<dbReference type="InterPro" id="IPR041988">
    <property type="entry name" value="Ribosomal_uL24_KOW"/>
</dbReference>
<dbReference type="KEGG" id="bbae:FRD01_16370"/>
<dbReference type="Pfam" id="PF17136">
    <property type="entry name" value="ribosomal_L24"/>
    <property type="match status" value="1"/>
</dbReference>
<dbReference type="Proteomes" id="UP000321595">
    <property type="component" value="Chromosome"/>
</dbReference>
<evidence type="ECO:0000256" key="5">
    <source>
        <dbReference type="HAMAP-Rule" id="MF_01326"/>
    </source>
</evidence>
<evidence type="ECO:0000313" key="8">
    <source>
        <dbReference type="EMBL" id="QED28784.1"/>
    </source>
</evidence>
<keyword evidence="9" id="KW-1185">Reference proteome</keyword>
<gene>
    <name evidence="5 8" type="primary">rplX</name>
    <name evidence="8" type="ORF">FRD01_16370</name>
</gene>
<evidence type="ECO:0000256" key="3">
    <source>
        <dbReference type="ARBA" id="ARBA00023274"/>
    </source>
</evidence>
<dbReference type="Pfam" id="PF00467">
    <property type="entry name" value="KOW"/>
    <property type="match status" value="1"/>
</dbReference>
<keyword evidence="5" id="KW-0699">rRNA-binding</keyword>
<dbReference type="GO" id="GO:0003735">
    <property type="term" value="F:structural constituent of ribosome"/>
    <property type="evidence" value="ECO:0007669"/>
    <property type="project" value="InterPro"/>
</dbReference>
<feature type="domain" description="KOW" evidence="7">
    <location>
        <begin position="2"/>
        <end position="29"/>
    </location>
</feature>
<name>A0A5B8XT93_9DELT</name>
<evidence type="ECO:0000313" key="9">
    <source>
        <dbReference type="Proteomes" id="UP000321595"/>
    </source>
</evidence>
<evidence type="ECO:0000259" key="7">
    <source>
        <dbReference type="SMART" id="SM00739"/>
    </source>
</evidence>
<dbReference type="EMBL" id="CP042467">
    <property type="protein sequence ID" value="QED28784.1"/>
    <property type="molecule type" value="Genomic_DNA"/>
</dbReference>
<evidence type="ECO:0000256" key="6">
    <source>
        <dbReference type="RuleBase" id="RU003477"/>
    </source>
</evidence>
<dbReference type="AlphaFoldDB" id="A0A5B8XT93"/>
<dbReference type="RefSeq" id="WP_146961525.1">
    <property type="nucleotide sequence ID" value="NZ_CP042467.1"/>
</dbReference>
<keyword evidence="5" id="KW-0694">RNA-binding</keyword>
<evidence type="ECO:0000256" key="1">
    <source>
        <dbReference type="ARBA" id="ARBA00010618"/>
    </source>
</evidence>
<dbReference type="InterPro" id="IPR057264">
    <property type="entry name" value="Ribosomal_uL24_C"/>
</dbReference>
<dbReference type="GO" id="GO:0005840">
    <property type="term" value="C:ribosome"/>
    <property type="evidence" value="ECO:0007669"/>
    <property type="project" value="UniProtKB-KW"/>
</dbReference>
<dbReference type="GO" id="GO:1990904">
    <property type="term" value="C:ribonucleoprotein complex"/>
    <property type="evidence" value="ECO:0007669"/>
    <property type="project" value="UniProtKB-KW"/>
</dbReference>
<dbReference type="InterPro" id="IPR005825">
    <property type="entry name" value="Ribosomal_uL24_CS"/>
</dbReference>
<dbReference type="PROSITE" id="PS01108">
    <property type="entry name" value="RIBOSOMAL_L24"/>
    <property type="match status" value="1"/>
</dbReference>
<keyword evidence="2 5" id="KW-0689">Ribosomal protein</keyword>
<dbReference type="Gene3D" id="2.30.30.30">
    <property type="match status" value="1"/>
</dbReference>
<dbReference type="InterPro" id="IPR005824">
    <property type="entry name" value="KOW"/>
</dbReference>
<accession>A0A5B8XT93</accession>
<comment type="subunit">
    <text evidence="5">Part of the 50S ribosomal subunit.</text>
</comment>
<reference evidence="8 9" key="1">
    <citation type="submission" date="2019-08" db="EMBL/GenBank/DDBJ databases">
        <authorList>
            <person name="Liang Q."/>
        </authorList>
    </citation>
    <scope>NUCLEOTIDE SEQUENCE [LARGE SCALE GENOMIC DNA]</scope>
    <source>
        <strain evidence="8 9">V1718</strain>
    </source>
</reference>
<dbReference type="HAMAP" id="MF_01326_B">
    <property type="entry name" value="Ribosomal_uL24_B"/>
    <property type="match status" value="1"/>
</dbReference>
<comment type="similarity">
    <text evidence="1 5 6">Belongs to the universal ribosomal protein uL24 family.</text>
</comment>
<dbReference type="InterPro" id="IPR008991">
    <property type="entry name" value="Translation_prot_SH3-like_sf"/>
</dbReference>
<organism evidence="8 9">
    <name type="scientific">Microvenator marinus</name>
    <dbReference type="NCBI Taxonomy" id="2600177"/>
    <lineage>
        <taxon>Bacteria</taxon>
        <taxon>Deltaproteobacteria</taxon>
        <taxon>Bradymonadales</taxon>
        <taxon>Microvenatoraceae</taxon>
        <taxon>Microvenator</taxon>
    </lineage>
</organism>
<dbReference type="InterPro" id="IPR014722">
    <property type="entry name" value="Rib_uL2_dom2"/>
</dbReference>
<evidence type="ECO:0000256" key="4">
    <source>
        <dbReference type="ARBA" id="ARBA00035206"/>
    </source>
</evidence>
<proteinExistence type="inferred from homology"/>
<keyword evidence="3 5" id="KW-0687">Ribonucleoprotein</keyword>
<dbReference type="GO" id="GO:0019843">
    <property type="term" value="F:rRNA binding"/>
    <property type="evidence" value="ECO:0007669"/>
    <property type="project" value="UniProtKB-UniRule"/>
</dbReference>
<dbReference type="OrthoDB" id="9807419at2"/>
<protein>
    <recommendedName>
        <fullName evidence="4 5">Large ribosomal subunit protein uL24</fullName>
    </recommendedName>
</protein>
<dbReference type="GO" id="GO:0006412">
    <property type="term" value="P:translation"/>
    <property type="evidence" value="ECO:0007669"/>
    <property type="project" value="UniProtKB-UniRule"/>
</dbReference>
<dbReference type="PANTHER" id="PTHR12903">
    <property type="entry name" value="MITOCHONDRIAL RIBOSOMAL PROTEIN L24"/>
    <property type="match status" value="1"/>
</dbReference>
<comment type="function">
    <text evidence="5">One of two assembly initiator proteins, it binds directly to the 5'-end of the 23S rRNA, where it nucleates assembly of the 50S subunit.</text>
</comment>
<dbReference type="CDD" id="cd06089">
    <property type="entry name" value="KOW_RPL26"/>
    <property type="match status" value="1"/>
</dbReference>
<comment type="function">
    <text evidence="5">One of the proteins that surrounds the polypeptide exit tunnel on the outside of the subunit.</text>
</comment>
<dbReference type="InterPro" id="IPR003256">
    <property type="entry name" value="Ribosomal_uL24"/>
</dbReference>
<dbReference type="SUPFAM" id="SSF50104">
    <property type="entry name" value="Translation proteins SH3-like domain"/>
    <property type="match status" value="1"/>
</dbReference>
<sequence>MHVKKGDTVVILAGKEKGERGEIIDIDRKHGRVKVERRNMIVKNKKPNLLTGEEGAVIEKENWIDASNVLIFSEKLQKGVRTQARWVGKGGSLHTTRTEAVASFGSDAPERIQKVRYSVKSEETFGAVNAD</sequence>
<dbReference type="SMART" id="SM00739">
    <property type="entry name" value="KOW"/>
    <property type="match status" value="1"/>
</dbReference>
<evidence type="ECO:0000256" key="2">
    <source>
        <dbReference type="ARBA" id="ARBA00022980"/>
    </source>
</evidence>